<keyword evidence="3" id="KW-0238">DNA-binding</keyword>
<dbReference type="Pfam" id="PF00072">
    <property type="entry name" value="Response_reg"/>
    <property type="match status" value="1"/>
</dbReference>
<keyword evidence="4" id="KW-1185">Reference proteome</keyword>
<evidence type="ECO:0000313" key="4">
    <source>
        <dbReference type="Proteomes" id="UP000245375"/>
    </source>
</evidence>
<dbReference type="PROSITE" id="PS50110">
    <property type="entry name" value="RESPONSE_REGULATORY"/>
    <property type="match status" value="1"/>
</dbReference>
<evidence type="ECO:0000313" key="3">
    <source>
        <dbReference type="EMBL" id="PWH83980.1"/>
    </source>
</evidence>
<dbReference type="SUPFAM" id="SSF52172">
    <property type="entry name" value="CheY-like"/>
    <property type="match status" value="1"/>
</dbReference>
<reference evidence="4" key="2">
    <citation type="submission" date="2018-05" db="EMBL/GenBank/DDBJ databases">
        <title>Algibacter marinivivus sp. nov., isolated from sample around a algae.</title>
        <authorList>
            <person name="Lu D."/>
        </authorList>
    </citation>
    <scope>NUCLEOTIDE SEQUENCE [LARGE SCALE GENOMIC DNA]</scope>
    <source>
        <strain evidence="4">ZY111</strain>
    </source>
</reference>
<dbReference type="OrthoDB" id="651456at2"/>
<proteinExistence type="predicted"/>
<dbReference type="EMBL" id="QFRI01000001">
    <property type="protein sequence ID" value="PWH83980.1"/>
    <property type="molecule type" value="Genomic_DNA"/>
</dbReference>
<sequence length="224" mass="25283">MTKFIRVLLIDDHPIIIDAYKNSLEQINALNSDLKFIVDSATCGDSALSKYELSLKNKPYDLIFVDINLPSNISKITSGEVLASIFKNLRHNVKIVIITGHYNALKFYNILQNINPDGLLYKSDIGIKAITKVVEDVINNVPYYSTSILQLLRKNISSKTTLNNIDKLLLYALNNGSKMKELKELLPLSQGGIEKRKRILKEVFKTQKQDDKALLKAAEENGFL</sequence>
<dbReference type="GO" id="GO:0000160">
    <property type="term" value="P:phosphorelay signal transduction system"/>
    <property type="evidence" value="ECO:0007669"/>
    <property type="project" value="InterPro"/>
</dbReference>
<dbReference type="AlphaFoldDB" id="A0A2U2X8B1"/>
<dbReference type="InterPro" id="IPR011006">
    <property type="entry name" value="CheY-like_superfamily"/>
</dbReference>
<reference evidence="3 4" key="1">
    <citation type="submission" date="2018-05" db="EMBL/GenBank/DDBJ databases">
        <title>Algibacter marinivivus sp. nov., isolated from sample around a algae.</title>
        <authorList>
            <person name="Zhong X."/>
        </authorList>
    </citation>
    <scope>NUCLEOTIDE SEQUENCE [LARGE SCALE GENOMIC DNA]</scope>
    <source>
        <strain evidence="3 4">ZY111</strain>
    </source>
</reference>
<protein>
    <submittedName>
        <fullName evidence="3">DNA-binding response regulator</fullName>
    </submittedName>
</protein>
<reference evidence="4" key="3">
    <citation type="submission" date="2018-05" db="EMBL/GenBank/DDBJ databases">
        <authorList>
            <person name="Lu D."/>
        </authorList>
    </citation>
    <scope>NUCLEOTIDE SEQUENCE [LARGE SCALE GENOMIC DNA]</scope>
    <source>
        <strain evidence="4">ZY111</strain>
    </source>
</reference>
<dbReference type="Proteomes" id="UP000245375">
    <property type="component" value="Unassembled WGS sequence"/>
</dbReference>
<keyword evidence="1" id="KW-0597">Phosphoprotein</keyword>
<feature type="domain" description="Response regulatory" evidence="2">
    <location>
        <begin position="6"/>
        <end position="137"/>
    </location>
</feature>
<gene>
    <name evidence="3" type="ORF">DIS18_05380</name>
</gene>
<evidence type="ECO:0000256" key="1">
    <source>
        <dbReference type="PROSITE-ProRule" id="PRU00169"/>
    </source>
</evidence>
<dbReference type="CDD" id="cd00156">
    <property type="entry name" value="REC"/>
    <property type="match status" value="1"/>
</dbReference>
<accession>A0A2U2X8B1</accession>
<feature type="modified residue" description="4-aspartylphosphate" evidence="1">
    <location>
        <position position="66"/>
    </location>
</feature>
<evidence type="ECO:0000259" key="2">
    <source>
        <dbReference type="PROSITE" id="PS50110"/>
    </source>
</evidence>
<dbReference type="RefSeq" id="WP_109351985.1">
    <property type="nucleotide sequence ID" value="NZ_QFRI01000001.1"/>
</dbReference>
<dbReference type="GO" id="GO:0003677">
    <property type="term" value="F:DNA binding"/>
    <property type="evidence" value="ECO:0007669"/>
    <property type="project" value="UniProtKB-KW"/>
</dbReference>
<comment type="caution">
    <text evidence="3">The sequence shown here is derived from an EMBL/GenBank/DDBJ whole genome shotgun (WGS) entry which is preliminary data.</text>
</comment>
<name>A0A2U2X8B1_9FLAO</name>
<dbReference type="InterPro" id="IPR001789">
    <property type="entry name" value="Sig_transdc_resp-reg_receiver"/>
</dbReference>
<dbReference type="SMART" id="SM00448">
    <property type="entry name" value="REC"/>
    <property type="match status" value="1"/>
</dbReference>
<organism evidence="3 4">
    <name type="scientific">Algibacter marinivivus</name>
    <dbReference type="NCBI Taxonomy" id="2100723"/>
    <lineage>
        <taxon>Bacteria</taxon>
        <taxon>Pseudomonadati</taxon>
        <taxon>Bacteroidota</taxon>
        <taxon>Flavobacteriia</taxon>
        <taxon>Flavobacteriales</taxon>
        <taxon>Flavobacteriaceae</taxon>
        <taxon>Algibacter</taxon>
    </lineage>
</organism>
<dbReference type="Gene3D" id="3.40.50.2300">
    <property type="match status" value="1"/>
</dbReference>